<accession>A0AAV4B3P1</accession>
<protein>
    <submittedName>
        <fullName evidence="2">Uncharacterized protein</fullName>
    </submittedName>
</protein>
<dbReference type="AlphaFoldDB" id="A0AAV4B3P1"/>
<sequence length="88" mass="9390">MQKAPLNISRANSSVNVTPAQPTRFGTASKAEFQICLMLMASVDEDFKAAGPSLFTDHSSDTSRSCRKRVFHNTGTGATSIVGIDKLA</sequence>
<feature type="compositionally biased region" description="Polar residues" evidence="1">
    <location>
        <begin position="9"/>
        <end position="22"/>
    </location>
</feature>
<proteinExistence type="predicted"/>
<evidence type="ECO:0000313" key="2">
    <source>
        <dbReference type="EMBL" id="GFO13728.1"/>
    </source>
</evidence>
<dbReference type="Proteomes" id="UP000735302">
    <property type="component" value="Unassembled WGS sequence"/>
</dbReference>
<gene>
    <name evidence="2" type="ORF">PoB_004023300</name>
</gene>
<keyword evidence="3" id="KW-1185">Reference proteome</keyword>
<comment type="caution">
    <text evidence="2">The sequence shown here is derived from an EMBL/GenBank/DDBJ whole genome shotgun (WGS) entry which is preliminary data.</text>
</comment>
<feature type="region of interest" description="Disordered" evidence="1">
    <location>
        <begin position="1"/>
        <end position="22"/>
    </location>
</feature>
<name>A0AAV4B3P1_9GAST</name>
<evidence type="ECO:0000313" key="3">
    <source>
        <dbReference type="Proteomes" id="UP000735302"/>
    </source>
</evidence>
<evidence type="ECO:0000256" key="1">
    <source>
        <dbReference type="SAM" id="MobiDB-lite"/>
    </source>
</evidence>
<dbReference type="EMBL" id="BLXT01004499">
    <property type="protein sequence ID" value="GFO13728.1"/>
    <property type="molecule type" value="Genomic_DNA"/>
</dbReference>
<reference evidence="2 3" key="1">
    <citation type="journal article" date="2021" name="Elife">
        <title>Chloroplast acquisition without the gene transfer in kleptoplastic sea slugs, Plakobranchus ocellatus.</title>
        <authorList>
            <person name="Maeda T."/>
            <person name="Takahashi S."/>
            <person name="Yoshida T."/>
            <person name="Shimamura S."/>
            <person name="Takaki Y."/>
            <person name="Nagai Y."/>
            <person name="Toyoda A."/>
            <person name="Suzuki Y."/>
            <person name="Arimoto A."/>
            <person name="Ishii H."/>
            <person name="Satoh N."/>
            <person name="Nishiyama T."/>
            <person name="Hasebe M."/>
            <person name="Maruyama T."/>
            <person name="Minagawa J."/>
            <person name="Obokata J."/>
            <person name="Shigenobu S."/>
        </authorList>
    </citation>
    <scope>NUCLEOTIDE SEQUENCE [LARGE SCALE GENOMIC DNA]</scope>
</reference>
<organism evidence="2 3">
    <name type="scientific">Plakobranchus ocellatus</name>
    <dbReference type="NCBI Taxonomy" id="259542"/>
    <lineage>
        <taxon>Eukaryota</taxon>
        <taxon>Metazoa</taxon>
        <taxon>Spiralia</taxon>
        <taxon>Lophotrochozoa</taxon>
        <taxon>Mollusca</taxon>
        <taxon>Gastropoda</taxon>
        <taxon>Heterobranchia</taxon>
        <taxon>Euthyneura</taxon>
        <taxon>Panpulmonata</taxon>
        <taxon>Sacoglossa</taxon>
        <taxon>Placobranchoidea</taxon>
        <taxon>Plakobranchidae</taxon>
        <taxon>Plakobranchus</taxon>
    </lineage>
</organism>